<feature type="compositionally biased region" description="Basic and acidic residues" evidence="1">
    <location>
        <begin position="2370"/>
        <end position="2381"/>
    </location>
</feature>
<feature type="compositionally biased region" description="Low complexity" evidence="1">
    <location>
        <begin position="1983"/>
        <end position="2007"/>
    </location>
</feature>
<dbReference type="InterPro" id="IPR052886">
    <property type="entry name" value="LCS_TC/CRSF"/>
</dbReference>
<keyword evidence="4" id="KW-1185">Reference proteome</keyword>
<feature type="region of interest" description="Disordered" evidence="1">
    <location>
        <begin position="606"/>
        <end position="631"/>
    </location>
</feature>
<feature type="transmembrane region" description="Helical" evidence="2">
    <location>
        <begin position="3025"/>
        <end position="3047"/>
    </location>
</feature>
<feature type="transmembrane region" description="Helical" evidence="2">
    <location>
        <begin position="2881"/>
        <end position="2898"/>
    </location>
</feature>
<dbReference type="PANTHER" id="PTHR23261">
    <property type="entry name" value="GROUNDHOG-RELATED"/>
    <property type="match status" value="1"/>
</dbReference>
<evidence type="ECO:0000256" key="2">
    <source>
        <dbReference type="SAM" id="Phobius"/>
    </source>
</evidence>
<feature type="region of interest" description="Disordered" evidence="1">
    <location>
        <begin position="2969"/>
        <end position="3006"/>
    </location>
</feature>
<feature type="compositionally biased region" description="Low complexity" evidence="1">
    <location>
        <begin position="2358"/>
        <end position="2369"/>
    </location>
</feature>
<feature type="region of interest" description="Disordered" evidence="1">
    <location>
        <begin position="2913"/>
        <end position="2956"/>
    </location>
</feature>
<feature type="region of interest" description="Disordered" evidence="1">
    <location>
        <begin position="2702"/>
        <end position="2730"/>
    </location>
</feature>
<keyword evidence="2 3" id="KW-0812">Transmembrane</keyword>
<keyword evidence="2" id="KW-0472">Membrane</keyword>
<feature type="compositionally biased region" description="Low complexity" evidence="1">
    <location>
        <begin position="606"/>
        <end position="630"/>
    </location>
</feature>
<feature type="region of interest" description="Disordered" evidence="1">
    <location>
        <begin position="1976"/>
        <end position="2016"/>
    </location>
</feature>
<gene>
    <name evidence="3" type="ORF">BSAL_49870</name>
</gene>
<organism evidence="3 4">
    <name type="scientific">Bodo saltans</name>
    <name type="common">Flagellated protozoan</name>
    <dbReference type="NCBI Taxonomy" id="75058"/>
    <lineage>
        <taxon>Eukaryota</taxon>
        <taxon>Discoba</taxon>
        <taxon>Euglenozoa</taxon>
        <taxon>Kinetoplastea</taxon>
        <taxon>Metakinetoplastina</taxon>
        <taxon>Eubodonida</taxon>
        <taxon>Bodonidae</taxon>
        <taxon>Bodo</taxon>
    </lineage>
</organism>
<evidence type="ECO:0000313" key="4">
    <source>
        <dbReference type="Proteomes" id="UP000051952"/>
    </source>
</evidence>
<dbReference type="EMBL" id="CYKH01000030">
    <property type="protein sequence ID" value="CUE61964.1"/>
    <property type="molecule type" value="Genomic_DNA"/>
</dbReference>
<feature type="region of interest" description="Disordered" evidence="1">
    <location>
        <begin position="415"/>
        <end position="434"/>
    </location>
</feature>
<sequence length="3097" mass="324973">MTVSGVGNDTVQLQWSERIIPAEGAPVMSSYAIIVTIEACNDCLGALMLQHVNALVGGTSEESTTQHQLALRDSSLPTNCTFCFVSKATSSSSQQKEDEWIRWSVKQAFGGVALEWSVVYVNASINAPYTFIQSLTTEPTLPLVPLVGPSLMSSLTALVTMNPSEADTALGTTSNWDVSTSSSSYSAASLCKVTSVRTHVSGAVCASIPVVGSDGFTVESIQHISLTFLPYSLVAGSSGLPSVMISSVNTSTLDNPAMSSFATTTTTSDSGVFSVTSFADGNVRVVTSPSSAALQQHNNNNNISSGYSLTILNETRVVDAGVLLSMLAAATGNRFNFFTSASNVTTLLFTDGSLNILNFTQPNRSTNIVMSANACTITPPVAVAPPPTQRRSEEAAAADQEQRCLLLNSFSVSSLSTSTTTNTSDNTSSSPSPLMTTQWNVTVNRQISISAQIPWSLITEQPTTATPSSSSAERAAAIALVATYSYEAAYVALHAALPLLEHVREQQQQQQQHDQNSGEKPLQYQSTCGVLTPTLSASPSSSALLSCNVTDVLHYSTYGGGILRWNHTIAWEYLSPHVQGSLMHAAPLLVPSVPCRTLYINVSASSSTSSTSSGGPLCSVASPSSSTTSAGDDDVAAVNLTLYPTTPTWGNLYANNPNNLNNDSSSTMHNLTAYGPTMLVVYQNTSRNCLDGVLTLESNASRLLSYFGTIEVNRTALLELNTNDNDVMTRSVLDVVFPVFDSSVGSTTSSSNTMSETPPDRPPALVHAATTTLTSMFTAVALLLNQTSFRSIAASLGFTVNNNDDGPAAPHLWFSTTVVVSTSSESSSSFVSSVFSEIAMFNASSANNNIAFTNNGTTAVVPQMSLHTALRLCSNSRSNTSSLQLSSDASPCLANLFSSPSTSSSTPPPPSSPCTLCLVSNPGSVFITIIATANTAASTISVDIVGAGVEYSPIVLDFSSTERASGLLWSLLVPIPEVWTSLIAQRYLRTTLWKLLDTAALAASPGSPPFALTSMNCSQAPQPLTNVAFCGWYVRNITTAESSVSSSPYTSEWTLVSITSSTTPSSSSIKKKSSDSGLMTSLSSFSSSSTTGAIRATSTTFNLSDPFPFVHSNSQTNSAIANNVAPFPIQSSLQVASWNQTLFYLSVWSNGSFVSLENSEAFAKAVEPALPGLWRDNAATALVRLATSSNGGGGGRGGGGGAALAFTGKSLSPLESSNLTLTEAACDACLVDMFFPASSSSSSTQTRKSCTYPLLALKSLNMLELSITSDETTALRVVLSEVSGWTTVSNSSGSGMAYEVLLNISIGSLAAPVVPLVPDPIALFYFLNFTTKDAPSHQQFSGTSNTTVGVVAFPMGRNCTWSATTTASSLSSYGNGNAMIVRGADTGPTKKTAMCVSATYSFFIAYDGTTISSRCANSSLTPPFNAGVAALNVPLPVLVPLNLSSSSGVGGGAVASFISTRLSSNSVNGGLSVHDLLVLLGVLSPTQTYNVVVSGGDGPSYFLLSNQADFFAALEEPLDAISQDYAPLKINVDTAVAICTIEYADADEVISTAPPRITSISLIATVNMLSVGVKAGDFLMNFSLASSANTCSQCIMNAYAGISPQQQHSAGSSGSSSGGSASDNIAECFTPAYYYDSFAATYFEIVPGLDTVNVNQLLPADNDDGVNTVAVPVASVTFPYFPWFDLTTLPLAVKSLPDVEKHVENMATSKTASYNIIPVNSFCYSYGDEKWTLTWSGGSYNAATNTNDSSVTLTRFEIPSDTNVVDATYPYALASVQTNEGAFLADVHGLVNAFGVVFPDLTLSGVTLGPVSSGSYSTVGVVQLSFFDVNRSTQISFSPSASCTAIAYCGPVTFASSSSGSTSGGGSSKIPAHYASSIVGGSTVHSVLWTGTGAWNVLGFTRVGSVQSLHALLAPEIPSDVEQCGSEANPCRLPCVASTAATCLEAVGQGVAEYIYAFVTTGNTSATVDLGSACAEVPPTPSPTSSSSTTTLSPTPATTTTTTTAPTNHQLSSSPHHLSNIIGSLTNFTAPNNSIVAATVSNFVANPQIRLVCSDDGSTVSMISVPTQPSDQVLLLMQLPSTPTTLNDVITSSLSSLSIGSGNSNGSYFGVAMACTSCVPYLEPSNNPQPVFFLLVSAVKTLAVTLLAFYIARNCTNLVEKIVLHGIGGLTASLARIDPRHRDAFKRRVQSNYLPQRCTNDELRARLTSVIVAFRERYQLVGSGGVRQIGGAVVVDTSSQKFTAGGDMSPPSNPFCILDDEEAFGKFILYYEDNLADDRRRIPREPEPGEVLLASAGRGDEYDGDVYDDMASDYGAAAPAAAAGRGGATTSVAQSSPPPSETGGGRRNYNRRPPTSPPTVVRQQQQQQQRRNDPPQTRKNEGSPLIANNSSGARPAPSSEKARQPQPPSRRAASPPPSEATRPKRSAGGGARTGSPPTRYNDLDYDDPRYQTNSRRYGAATTNNDDDDGEDDAYWCHEDVIVALGTISEMIAARELLRRRRRKHVLQRLASSSASTRNKKRKQQQAQQQQQITTADDDPDYLDVVAHHTQQPSGDDVAASAKPSFTGSLNDEDDASDTDGTGGGDVAAADNDNKAEQQQILSQRMLRETEEAEDEQVNDSARRLAKLKAAGKKSTPEASTAANVKPSNMSLVEMATPKGGASPAHPLLGAEHHHPYLDPITGAAAGGGTSWREVVSGRLAAASPTLGRRQDNNGQAPRTPEGRVDGVRSLAASGGDDDTAALRVLEEALATETVLANQLFDDDPVSFERVLLTSRLLDDALTPVSWILFLDGVYCIVLFFVSLVAALHLKQKQPSMSHWVVYEVFYFKLLNSSASASFVVSAWVACTLQRQPLRSNKMFLLSIMLIAPPLVTHVVPGIFVFAPLLLLPLVMSIAFEFWTRRRYAVHYNNSSTTATASGGGSSDSNDDGGSASREQSPVSAAGAAAGDGSRDENLGGGGGVVSAGTLITTADGSGEEGQGGSNKSPSYTDAGGTADSSGGVVATTTGQEERQQLIRSFAVRALSRVLVNFITAVALSMSFNLAILYIYHKGEAGNPTGYFDVIGVEFTSRDLVCTLNSLGNGLANILQSLSAVGPALF</sequence>
<reference evidence="4" key="1">
    <citation type="submission" date="2015-09" db="EMBL/GenBank/DDBJ databases">
        <authorList>
            <consortium name="Pathogen Informatics"/>
        </authorList>
    </citation>
    <scope>NUCLEOTIDE SEQUENCE [LARGE SCALE GENOMIC DNA]</scope>
    <source>
        <strain evidence="4">Lake Konstanz</strain>
    </source>
</reference>
<keyword evidence="2" id="KW-1133">Transmembrane helix</keyword>
<dbReference type="VEuPathDB" id="TriTrypDB:BSAL_49870"/>
<feature type="region of interest" description="Disordered" evidence="1">
    <location>
        <begin position="2280"/>
        <end position="2304"/>
    </location>
</feature>
<dbReference type="Proteomes" id="UP000051952">
    <property type="component" value="Unassembled WGS sequence"/>
</dbReference>
<evidence type="ECO:0000256" key="1">
    <source>
        <dbReference type="SAM" id="MobiDB-lite"/>
    </source>
</evidence>
<name>A0A0S4IJX9_BODSA</name>
<dbReference type="PANTHER" id="PTHR23261:SF77">
    <property type="entry name" value="GROUND-LIKE DOMAIN-CONTAINING PROTEIN"/>
    <property type="match status" value="1"/>
</dbReference>
<proteinExistence type="predicted"/>
<accession>A0A0S4IJX9</accession>
<feature type="transmembrane region" description="Helical" evidence="2">
    <location>
        <begin position="2858"/>
        <end position="2875"/>
    </location>
</feature>
<evidence type="ECO:0000313" key="3">
    <source>
        <dbReference type="EMBL" id="CUE61964.1"/>
    </source>
</evidence>
<feature type="region of interest" description="Disordered" evidence="1">
    <location>
        <begin position="2507"/>
        <end position="2600"/>
    </location>
</feature>
<feature type="transmembrane region" description="Helical" evidence="2">
    <location>
        <begin position="2784"/>
        <end position="2805"/>
    </location>
</feature>
<feature type="region of interest" description="Disordered" evidence="1">
    <location>
        <begin position="2325"/>
        <end position="2469"/>
    </location>
</feature>
<protein>
    <submittedName>
        <fullName evidence="3">Transmembrane protein, putative</fullName>
    </submittedName>
</protein>